<reference evidence="2" key="1">
    <citation type="submission" date="2022-01" db="EMBL/GenBank/DDBJ databases">
        <authorList>
            <person name="King R."/>
        </authorList>
    </citation>
    <scope>NUCLEOTIDE SEQUENCE</scope>
</reference>
<dbReference type="PANTHER" id="PTHR31859">
    <property type="entry name" value="TETRATRICOPEPTIDE REPEAT PROTEIN 39 FAMILY MEMBER"/>
    <property type="match status" value="1"/>
</dbReference>
<evidence type="ECO:0000313" key="3">
    <source>
        <dbReference type="Proteomes" id="UP001153712"/>
    </source>
</evidence>
<feature type="region of interest" description="Disordered" evidence="1">
    <location>
        <begin position="1"/>
        <end position="21"/>
    </location>
</feature>
<sequence length="576" mass="66753">MDIRDRDSDSDDQEDFQDAEDAPITASVSLNQALEESHKAIDYFFNNQFREAKSLMTPYANISMYHSLGHSVFLYMEAVLTFEREAIKRASVALKSSMSVCNRFRKKTTFGESLGKVVRRSNYELYTQTEAHAELCHAEAMLLKSTLTFIEDETLASFIKAGIKIRSCFNSYKDCHQILLNRNWEKDPTKEHFEGGVRVGIGVFNLMISMLPSRVIRLLEFIGFSGNKQKGLNELTIGCETEGLRQILCIMAVLAYNLVVLPVLSHREGDTKLCRDIIDKRLLKHPKSVWFLFFKGRLEFLQGNMDECKNWYVKSWKSQDVWPQFHHICYWELVWVHSLNMEWKQAVYYSSQLVEHSRWSRTMYSYQKAALLCMMKDTLTSSEKEEIDKLMRDVPKYKQRIAGKSIPMEKFAVKKAERYFSQNRNLLIPVVELMFLWNMFKIFKNFSVGAKILKLIEKAATNLDSGDKSCRYYNDNKALLLLLQGACLRQMGSPLQALNCLETAISMNKSIIEDSYIVPYAIVELALVEWYNGNCQKAILALEDAKKNYTGYSLESRLHFRIHTALTDFKSEMKRS</sequence>
<name>A0A9N9U0E7_PHYSR</name>
<gene>
    <name evidence="2" type="ORF">PHYEVI_LOCUS11136</name>
</gene>
<evidence type="ECO:0008006" key="4">
    <source>
        <dbReference type="Google" id="ProtNLM"/>
    </source>
</evidence>
<accession>A0A9N9U0E7</accession>
<proteinExistence type="predicted"/>
<dbReference type="Pfam" id="PF10300">
    <property type="entry name" value="Iml2-TPR_39"/>
    <property type="match status" value="1"/>
</dbReference>
<dbReference type="OrthoDB" id="43460at2759"/>
<dbReference type="SUPFAM" id="SSF48452">
    <property type="entry name" value="TPR-like"/>
    <property type="match status" value="1"/>
</dbReference>
<dbReference type="Gene3D" id="1.25.40.10">
    <property type="entry name" value="Tetratricopeptide repeat domain"/>
    <property type="match status" value="1"/>
</dbReference>
<feature type="compositionally biased region" description="Acidic residues" evidence="1">
    <location>
        <begin position="8"/>
        <end position="21"/>
    </location>
</feature>
<dbReference type="AlphaFoldDB" id="A0A9N9U0E7"/>
<dbReference type="InterPro" id="IPR011990">
    <property type="entry name" value="TPR-like_helical_dom_sf"/>
</dbReference>
<dbReference type="Proteomes" id="UP001153712">
    <property type="component" value="Chromosome 9"/>
</dbReference>
<dbReference type="InterPro" id="IPR019412">
    <property type="entry name" value="IML2/TPR_39"/>
</dbReference>
<evidence type="ECO:0000313" key="2">
    <source>
        <dbReference type="EMBL" id="CAG9864886.1"/>
    </source>
</evidence>
<keyword evidence="3" id="KW-1185">Reference proteome</keyword>
<organism evidence="2 3">
    <name type="scientific">Phyllotreta striolata</name>
    <name type="common">Striped flea beetle</name>
    <name type="synonym">Crioceris striolata</name>
    <dbReference type="NCBI Taxonomy" id="444603"/>
    <lineage>
        <taxon>Eukaryota</taxon>
        <taxon>Metazoa</taxon>
        <taxon>Ecdysozoa</taxon>
        <taxon>Arthropoda</taxon>
        <taxon>Hexapoda</taxon>
        <taxon>Insecta</taxon>
        <taxon>Pterygota</taxon>
        <taxon>Neoptera</taxon>
        <taxon>Endopterygota</taxon>
        <taxon>Coleoptera</taxon>
        <taxon>Polyphaga</taxon>
        <taxon>Cucujiformia</taxon>
        <taxon>Chrysomeloidea</taxon>
        <taxon>Chrysomelidae</taxon>
        <taxon>Galerucinae</taxon>
        <taxon>Alticini</taxon>
        <taxon>Phyllotreta</taxon>
    </lineage>
</organism>
<dbReference type="PANTHER" id="PTHR31859:SF9">
    <property type="entry name" value="TETRATRICOPEPTIDE REPEAT PROTEIN 39B"/>
    <property type="match status" value="1"/>
</dbReference>
<evidence type="ECO:0000256" key="1">
    <source>
        <dbReference type="SAM" id="MobiDB-lite"/>
    </source>
</evidence>
<dbReference type="EMBL" id="OU900102">
    <property type="protein sequence ID" value="CAG9864886.1"/>
    <property type="molecule type" value="Genomic_DNA"/>
</dbReference>
<protein>
    <recommendedName>
        <fullName evidence="4">Tetratricopeptide repeat protein 39B</fullName>
    </recommendedName>
</protein>